<evidence type="ECO:0000313" key="3">
    <source>
        <dbReference type="Proteomes" id="UP000626786"/>
    </source>
</evidence>
<comment type="caution">
    <text evidence="2">The sequence shown here is derived from an EMBL/GenBank/DDBJ whole genome shotgun (WGS) entry which is preliminary data.</text>
</comment>
<organism evidence="2 3">
    <name type="scientific">Sporosarcina quadrami</name>
    <dbReference type="NCBI Taxonomy" id="2762234"/>
    <lineage>
        <taxon>Bacteria</taxon>
        <taxon>Bacillati</taxon>
        <taxon>Bacillota</taxon>
        <taxon>Bacilli</taxon>
        <taxon>Bacillales</taxon>
        <taxon>Caryophanaceae</taxon>
        <taxon>Sporosarcina</taxon>
    </lineage>
</organism>
<protein>
    <submittedName>
        <fullName evidence="2">DUF2529 family protein</fullName>
    </submittedName>
</protein>
<gene>
    <name evidence="2" type="ORF">H9649_08720</name>
</gene>
<dbReference type="Proteomes" id="UP000626786">
    <property type="component" value="Unassembled WGS sequence"/>
</dbReference>
<accession>A0ABR8U9F9</accession>
<reference evidence="2 3" key="1">
    <citation type="submission" date="2020-08" db="EMBL/GenBank/DDBJ databases">
        <title>A Genomic Blueprint of the Chicken Gut Microbiome.</title>
        <authorList>
            <person name="Gilroy R."/>
            <person name="Ravi A."/>
            <person name="Getino M."/>
            <person name="Pursley I."/>
            <person name="Horton D.L."/>
            <person name="Alikhan N.-F."/>
            <person name="Baker D."/>
            <person name="Gharbi K."/>
            <person name="Hall N."/>
            <person name="Watson M."/>
            <person name="Adriaenssens E.M."/>
            <person name="Foster-Nyarko E."/>
            <person name="Jarju S."/>
            <person name="Secka A."/>
            <person name="Antonio M."/>
            <person name="Oren A."/>
            <person name="Chaudhuri R."/>
            <person name="La Ragione R.M."/>
            <person name="Hildebrand F."/>
            <person name="Pallen M.J."/>
        </authorList>
    </citation>
    <scope>NUCLEOTIDE SEQUENCE [LARGE SCALE GENOMIC DNA]</scope>
    <source>
        <strain evidence="2 3">Sa2YVA2</strain>
    </source>
</reference>
<sequence>MKMLTTQMGGLVQRAGSNNEEAVEETARLLAQATIGEGRVIFAGFGEMKAVVVNALSAAEPFKGAVQYEEGMVIHSADRVWLFARSSADEDAYELAAKLAEQFIPFAVMAGEKADADGNELAELAYTYMATGVTKGILPNDVGERIVQPHLFVALFLYEAVKIAYDEMVFDED</sequence>
<dbReference type="Pfam" id="PF10740">
    <property type="entry name" value="DUF2529"/>
    <property type="match status" value="1"/>
</dbReference>
<dbReference type="RefSeq" id="WP_191694349.1">
    <property type="nucleotide sequence ID" value="NZ_JACSQN010000006.1"/>
</dbReference>
<dbReference type="EMBL" id="JACSQN010000006">
    <property type="protein sequence ID" value="MBD7984661.1"/>
    <property type="molecule type" value="Genomic_DNA"/>
</dbReference>
<evidence type="ECO:0000259" key="1">
    <source>
        <dbReference type="Pfam" id="PF10740"/>
    </source>
</evidence>
<feature type="domain" description="DUF2529" evidence="1">
    <location>
        <begin position="1"/>
        <end position="168"/>
    </location>
</feature>
<evidence type="ECO:0000313" key="2">
    <source>
        <dbReference type="EMBL" id="MBD7984661.1"/>
    </source>
</evidence>
<dbReference type="InterPro" id="IPR019676">
    <property type="entry name" value="DUF2529"/>
</dbReference>
<name>A0ABR8U9F9_9BACL</name>
<dbReference type="Gene3D" id="3.40.50.10490">
    <property type="entry name" value="Glucose-6-phosphate isomerase like protein, domain 1"/>
    <property type="match status" value="1"/>
</dbReference>
<proteinExistence type="predicted"/>
<keyword evidence="3" id="KW-1185">Reference proteome</keyword>